<dbReference type="CDD" id="cd17535">
    <property type="entry name" value="REC_NarL-like"/>
    <property type="match status" value="1"/>
</dbReference>
<evidence type="ECO:0000256" key="2">
    <source>
        <dbReference type="ARBA" id="ARBA00022553"/>
    </source>
</evidence>
<dbReference type="EMBL" id="JAFBDR010000010">
    <property type="protein sequence ID" value="MBM7571610.1"/>
    <property type="molecule type" value="Genomic_DNA"/>
</dbReference>
<dbReference type="SMART" id="SM00421">
    <property type="entry name" value="HTH_LUXR"/>
    <property type="match status" value="1"/>
</dbReference>
<evidence type="ECO:0000256" key="1">
    <source>
        <dbReference type="ARBA" id="ARBA00004496"/>
    </source>
</evidence>
<keyword evidence="5" id="KW-0804">Transcription</keyword>
<dbReference type="Pfam" id="PF00072">
    <property type="entry name" value="Response_reg"/>
    <property type="match status" value="1"/>
</dbReference>
<evidence type="ECO:0000313" key="9">
    <source>
        <dbReference type="EMBL" id="MBM7571610.1"/>
    </source>
</evidence>
<evidence type="ECO:0000313" key="10">
    <source>
        <dbReference type="Proteomes" id="UP001296943"/>
    </source>
</evidence>
<dbReference type="SMART" id="SM00448">
    <property type="entry name" value="REC"/>
    <property type="match status" value="1"/>
</dbReference>
<dbReference type="PROSITE" id="PS50110">
    <property type="entry name" value="RESPONSE_REGULATORY"/>
    <property type="match status" value="1"/>
</dbReference>
<evidence type="ECO:0000256" key="4">
    <source>
        <dbReference type="ARBA" id="ARBA00023125"/>
    </source>
</evidence>
<evidence type="ECO:0000256" key="3">
    <source>
        <dbReference type="ARBA" id="ARBA00023015"/>
    </source>
</evidence>
<keyword evidence="10" id="KW-1185">Reference proteome</keyword>
<dbReference type="PROSITE" id="PS50043">
    <property type="entry name" value="HTH_LUXR_2"/>
    <property type="match status" value="1"/>
</dbReference>
<dbReference type="Proteomes" id="UP001296943">
    <property type="component" value="Unassembled WGS sequence"/>
</dbReference>
<gene>
    <name evidence="9" type="ORF">JOC48_002109</name>
</gene>
<keyword evidence="3" id="KW-0805">Transcription regulation</keyword>
<organism evidence="9 10">
    <name type="scientific">Aquibacillus albus</name>
    <dbReference type="NCBI Taxonomy" id="1168171"/>
    <lineage>
        <taxon>Bacteria</taxon>
        <taxon>Bacillati</taxon>
        <taxon>Bacillota</taxon>
        <taxon>Bacilli</taxon>
        <taxon>Bacillales</taxon>
        <taxon>Bacillaceae</taxon>
        <taxon>Aquibacillus</taxon>
    </lineage>
</organism>
<protein>
    <submittedName>
        <fullName evidence="9">Two-component system NarL family response regulator</fullName>
    </submittedName>
</protein>
<comment type="caution">
    <text evidence="9">The sequence shown here is derived from an EMBL/GenBank/DDBJ whole genome shotgun (WGS) entry which is preliminary data.</text>
</comment>
<dbReference type="InterPro" id="IPR016032">
    <property type="entry name" value="Sig_transdc_resp-reg_C-effctor"/>
</dbReference>
<keyword evidence="2 6" id="KW-0597">Phosphoprotein</keyword>
<sequence length="213" mass="23864">MSIRLIIADDHQVVRKGLTFFLQTQNEMEIIGEASSGKEVLELLKKNEVDVVLLDVQMPTMDGVETTKAIRSQFENVKILMLTSFSDYDSVIPAIKAGANGYQLKDIDPIQLAESIRKVYQGETAIDAKAAAHLFAHVNGTNETMEDQKLDDLTNRELDVLKEIREGKSNKEIAADLFITEKTVKTHVSNLLSKLELHDRTQAALYAVKHLKK</sequence>
<reference evidence="9 10" key="1">
    <citation type="submission" date="2021-01" db="EMBL/GenBank/DDBJ databases">
        <title>Genomic Encyclopedia of Type Strains, Phase IV (KMG-IV): sequencing the most valuable type-strain genomes for metagenomic binning, comparative biology and taxonomic classification.</title>
        <authorList>
            <person name="Goeker M."/>
        </authorList>
    </citation>
    <scope>NUCLEOTIDE SEQUENCE [LARGE SCALE GENOMIC DNA]</scope>
    <source>
        <strain evidence="9 10">DSM 23711</strain>
    </source>
</reference>
<dbReference type="SUPFAM" id="SSF52172">
    <property type="entry name" value="CheY-like"/>
    <property type="match status" value="1"/>
</dbReference>
<dbReference type="CDD" id="cd06170">
    <property type="entry name" value="LuxR_C_like"/>
    <property type="match status" value="1"/>
</dbReference>
<evidence type="ECO:0000259" key="8">
    <source>
        <dbReference type="PROSITE" id="PS50110"/>
    </source>
</evidence>
<evidence type="ECO:0000259" key="7">
    <source>
        <dbReference type="PROSITE" id="PS50043"/>
    </source>
</evidence>
<dbReference type="Pfam" id="PF00196">
    <property type="entry name" value="GerE"/>
    <property type="match status" value="1"/>
</dbReference>
<keyword evidence="4" id="KW-0238">DNA-binding</keyword>
<accession>A0ABS2N0D3</accession>
<dbReference type="RefSeq" id="WP_239584299.1">
    <property type="nucleotide sequence ID" value="NZ_JAFBDR010000010.1"/>
</dbReference>
<name>A0ABS2N0D3_9BACI</name>
<dbReference type="PRINTS" id="PR00038">
    <property type="entry name" value="HTHLUXR"/>
</dbReference>
<dbReference type="PANTHER" id="PTHR43214">
    <property type="entry name" value="TWO-COMPONENT RESPONSE REGULATOR"/>
    <property type="match status" value="1"/>
</dbReference>
<dbReference type="InterPro" id="IPR000792">
    <property type="entry name" value="Tscrpt_reg_LuxR_C"/>
</dbReference>
<dbReference type="PROSITE" id="PS00622">
    <property type="entry name" value="HTH_LUXR_1"/>
    <property type="match status" value="1"/>
</dbReference>
<proteinExistence type="predicted"/>
<dbReference type="PANTHER" id="PTHR43214:SF43">
    <property type="entry name" value="TWO-COMPONENT RESPONSE REGULATOR"/>
    <property type="match status" value="1"/>
</dbReference>
<dbReference type="InterPro" id="IPR039420">
    <property type="entry name" value="WalR-like"/>
</dbReference>
<comment type="subcellular location">
    <subcellularLocation>
        <location evidence="1">Cytoplasm</location>
    </subcellularLocation>
</comment>
<dbReference type="InterPro" id="IPR011006">
    <property type="entry name" value="CheY-like_superfamily"/>
</dbReference>
<dbReference type="SUPFAM" id="SSF46894">
    <property type="entry name" value="C-terminal effector domain of the bipartite response regulators"/>
    <property type="match status" value="1"/>
</dbReference>
<dbReference type="InterPro" id="IPR001789">
    <property type="entry name" value="Sig_transdc_resp-reg_receiver"/>
</dbReference>
<evidence type="ECO:0000256" key="6">
    <source>
        <dbReference type="PROSITE-ProRule" id="PRU00169"/>
    </source>
</evidence>
<evidence type="ECO:0000256" key="5">
    <source>
        <dbReference type="ARBA" id="ARBA00023163"/>
    </source>
</evidence>
<dbReference type="Gene3D" id="3.40.50.2300">
    <property type="match status" value="1"/>
</dbReference>
<feature type="modified residue" description="4-aspartylphosphate" evidence="6">
    <location>
        <position position="55"/>
    </location>
</feature>
<feature type="domain" description="Response regulatory" evidence="8">
    <location>
        <begin position="4"/>
        <end position="120"/>
    </location>
</feature>
<dbReference type="InterPro" id="IPR058245">
    <property type="entry name" value="NreC/VraR/RcsB-like_REC"/>
</dbReference>
<feature type="domain" description="HTH luxR-type" evidence="7">
    <location>
        <begin position="146"/>
        <end position="211"/>
    </location>
</feature>